<dbReference type="Gene3D" id="3.60.10.10">
    <property type="entry name" value="Endonuclease/exonuclease/phosphatase"/>
    <property type="match status" value="1"/>
</dbReference>
<accession>A0A151CJN8</accession>
<dbReference type="InterPro" id="IPR036691">
    <property type="entry name" value="Endo/exonu/phosph_ase_sf"/>
</dbReference>
<name>A0A151CJN8_9BACT</name>
<feature type="domain" description="Endonuclease/exonuclease/phosphatase" evidence="1">
    <location>
        <begin position="31"/>
        <end position="238"/>
    </location>
</feature>
<dbReference type="NCBIfam" id="NF003842">
    <property type="entry name" value="PRK05421.1-4"/>
    <property type="match status" value="1"/>
</dbReference>
<dbReference type="SUPFAM" id="SSF56219">
    <property type="entry name" value="DNase I-like"/>
    <property type="match status" value="1"/>
</dbReference>
<dbReference type="STRING" id="1630136.AS592_11720"/>
<evidence type="ECO:0000313" key="3">
    <source>
        <dbReference type="Proteomes" id="UP000075359"/>
    </source>
</evidence>
<comment type="caution">
    <text evidence="2">The sequence shown here is derived from an EMBL/GenBank/DDBJ whole genome shotgun (WGS) entry which is preliminary data.</text>
</comment>
<evidence type="ECO:0000259" key="1">
    <source>
        <dbReference type="Pfam" id="PF03372"/>
    </source>
</evidence>
<evidence type="ECO:0000313" key="2">
    <source>
        <dbReference type="EMBL" id="KYJ87750.1"/>
    </source>
</evidence>
<dbReference type="EMBL" id="LNKT01000001">
    <property type="protein sequence ID" value="KYJ87750.1"/>
    <property type="molecule type" value="Genomic_DNA"/>
</dbReference>
<dbReference type="Pfam" id="PF03372">
    <property type="entry name" value="Exo_endo_phos"/>
    <property type="match status" value="1"/>
</dbReference>
<dbReference type="InterPro" id="IPR005135">
    <property type="entry name" value="Endo/exonuclease/phosphatase"/>
</dbReference>
<dbReference type="AlphaFoldDB" id="A0A151CJN8"/>
<dbReference type="Proteomes" id="UP000075359">
    <property type="component" value="Unassembled WGS sequence"/>
</dbReference>
<organism evidence="2 3">
    <name type="scientific">Sulfurovum riftiae</name>
    <dbReference type="NCBI Taxonomy" id="1630136"/>
    <lineage>
        <taxon>Bacteria</taxon>
        <taxon>Pseudomonadati</taxon>
        <taxon>Campylobacterota</taxon>
        <taxon>Epsilonproteobacteria</taxon>
        <taxon>Campylobacterales</taxon>
        <taxon>Sulfurovaceae</taxon>
        <taxon>Sulfurovum</taxon>
    </lineage>
</organism>
<keyword evidence="3" id="KW-1185">Reference proteome</keyword>
<proteinExistence type="predicted"/>
<dbReference type="GO" id="GO:0003824">
    <property type="term" value="F:catalytic activity"/>
    <property type="evidence" value="ECO:0007669"/>
    <property type="project" value="InterPro"/>
</dbReference>
<reference evidence="2 3" key="1">
    <citation type="submission" date="2015-11" db="EMBL/GenBank/DDBJ databases">
        <title>Draft genome of Sulfurovum riftiae 1812E, a member of the Epsilonproteobacteria isolated from the tube of the deep-sea hydrothermal vent tubewom Riftia pachyptila.</title>
        <authorList>
            <person name="Vetriani C."/>
            <person name="Giovannelli D."/>
        </authorList>
    </citation>
    <scope>NUCLEOTIDE SEQUENCE [LARGE SCALE GENOMIC DNA]</scope>
    <source>
        <strain evidence="2 3">1812E</strain>
    </source>
</reference>
<gene>
    <name evidence="2" type="ORF">AS592_11720</name>
</gene>
<protein>
    <recommendedName>
        <fullName evidence="1">Endonuclease/exonuclease/phosphatase domain-containing protein</fullName>
    </recommendedName>
</protein>
<dbReference type="RefSeq" id="WP_067328847.1">
    <property type="nucleotide sequence ID" value="NZ_LNKT01000001.1"/>
</dbReference>
<sequence>MIRFLPSILHHKSCGKQCTPCFPETFSLLCWNVHKKNRTDPSFRTFLEKMMKKKDLYLCMLQEAEFRGDTFTIDDCAYDAAANLQIKDTFYGVLTACRTESRSAKAYLSDSQESLIGPHKSLLLSTYPLGCEKTLLVLNVHAINFRENSSYERELEIFAEKVRSHEGPMIVAGDFNAWNRKRMEALQKLQKELSLELVSFTEGDKVKSFMGYPLDFVLYRGLKCIGKEVISDHDISDHHPLLVRFKVLD</sequence>